<evidence type="ECO:0000313" key="2">
    <source>
        <dbReference type="Proteomes" id="UP001597399"/>
    </source>
</evidence>
<gene>
    <name evidence="1" type="ORF">ACFSUE_16330</name>
</gene>
<name>A0ABW5S6V0_9BACL</name>
<keyword evidence="2" id="KW-1185">Reference proteome</keyword>
<protein>
    <submittedName>
        <fullName evidence="1">FbpB family small basic protein</fullName>
    </submittedName>
</protein>
<sequence length="39" mass="4746">MRKRDSIKELIQKNKSEILRDEKLLEKIEVKIDNRHAVK</sequence>
<reference evidence="2" key="1">
    <citation type="journal article" date="2019" name="Int. J. Syst. Evol. Microbiol.">
        <title>The Global Catalogue of Microorganisms (GCM) 10K type strain sequencing project: providing services to taxonomists for standard genome sequencing and annotation.</title>
        <authorList>
            <consortium name="The Broad Institute Genomics Platform"/>
            <consortium name="The Broad Institute Genome Sequencing Center for Infectious Disease"/>
            <person name="Wu L."/>
            <person name="Ma J."/>
        </authorList>
    </citation>
    <scope>NUCLEOTIDE SEQUENCE [LARGE SCALE GENOMIC DNA]</scope>
    <source>
        <strain evidence="2">TISTR 2466</strain>
    </source>
</reference>
<dbReference type="EMBL" id="JBHUMQ010000039">
    <property type="protein sequence ID" value="MFD2695175.1"/>
    <property type="molecule type" value="Genomic_DNA"/>
</dbReference>
<comment type="caution">
    <text evidence="1">The sequence shown here is derived from an EMBL/GenBank/DDBJ whole genome shotgun (WGS) entry which is preliminary data.</text>
</comment>
<dbReference type="Proteomes" id="UP001597399">
    <property type="component" value="Unassembled WGS sequence"/>
</dbReference>
<evidence type="ECO:0000313" key="1">
    <source>
        <dbReference type="EMBL" id="MFD2695175.1"/>
    </source>
</evidence>
<dbReference type="RefSeq" id="WP_253060813.1">
    <property type="nucleotide sequence ID" value="NZ_JAMXWM010000007.1"/>
</dbReference>
<accession>A0ABW5S6V0</accession>
<proteinExistence type="predicted"/>
<dbReference type="InterPro" id="IPR025004">
    <property type="entry name" value="SenN/SenS"/>
</dbReference>
<organism evidence="1 2">
    <name type="scientific">Sporolactobacillus shoreicorticis</name>
    <dbReference type="NCBI Taxonomy" id="1923877"/>
    <lineage>
        <taxon>Bacteria</taxon>
        <taxon>Bacillati</taxon>
        <taxon>Bacillota</taxon>
        <taxon>Bacilli</taxon>
        <taxon>Bacillales</taxon>
        <taxon>Sporolactobacillaceae</taxon>
        <taxon>Sporolactobacillus</taxon>
    </lineage>
</organism>
<dbReference type="Pfam" id="PF13040">
    <property type="entry name" value="Fur_reg_FbpB"/>
    <property type="match status" value="1"/>
</dbReference>